<sequence>MIGFPVNSQSDAMRLRLLPPRLVEHSVEVARSLGFSESETDAMIAERALKVPG</sequence>
<name>A0ABY3ZTJ9_9RHOB</name>
<reference evidence="2" key="1">
    <citation type="journal article" date="2022" name="Microorganisms">
        <title>Beyond the ABCs#Discovery of Three New Plasmid Types in Rhodobacterales (RepQ, RepY, RepW).</title>
        <authorList>
            <person name="Freese H.M."/>
            <person name="Ringel V."/>
            <person name="Overmann J."/>
            <person name="Petersen J."/>
        </authorList>
    </citation>
    <scope>NUCLEOTIDE SEQUENCE [LARGE SCALE GENOMIC DNA]</scope>
    <source>
        <strain evidence="2">DSM 109990</strain>
        <plasmid evidence="2">pDSM109990_c</plasmid>
    </source>
</reference>
<evidence type="ECO:0000313" key="2">
    <source>
        <dbReference type="Proteomes" id="UP000831019"/>
    </source>
</evidence>
<dbReference type="EMBL" id="CP085147">
    <property type="protein sequence ID" value="UOA17054.1"/>
    <property type="molecule type" value="Genomic_DNA"/>
</dbReference>
<proteinExistence type="predicted"/>
<gene>
    <name evidence="1" type="ORF">DSM109990_03953</name>
</gene>
<evidence type="ECO:0000313" key="1">
    <source>
        <dbReference type="EMBL" id="UOA17054.1"/>
    </source>
</evidence>
<keyword evidence="1" id="KW-0614">Plasmid</keyword>
<dbReference type="Proteomes" id="UP000831019">
    <property type="component" value="Plasmid pDSM109990_c"/>
</dbReference>
<keyword evidence="2" id="KW-1185">Reference proteome</keyword>
<accession>A0ABY3ZTJ9</accession>
<organism evidence="1 2">
    <name type="scientific">Sulfitobacter dubius</name>
    <dbReference type="NCBI Taxonomy" id="218673"/>
    <lineage>
        <taxon>Bacteria</taxon>
        <taxon>Pseudomonadati</taxon>
        <taxon>Pseudomonadota</taxon>
        <taxon>Alphaproteobacteria</taxon>
        <taxon>Rhodobacterales</taxon>
        <taxon>Roseobacteraceae</taxon>
        <taxon>Sulfitobacter</taxon>
    </lineage>
</organism>
<geneLocation type="plasmid" evidence="1 2">
    <name>pDSM109990_c</name>
</geneLocation>
<protein>
    <submittedName>
        <fullName evidence="1">Uncharacterized protein</fullName>
    </submittedName>
</protein>